<evidence type="ECO:0000256" key="1">
    <source>
        <dbReference type="SAM" id="MobiDB-lite"/>
    </source>
</evidence>
<reference evidence="2 3" key="1">
    <citation type="submission" date="2022-12" db="EMBL/GenBank/DDBJ databases">
        <title>Chromosome-scale assembly of the Ensete ventricosum genome.</title>
        <authorList>
            <person name="Dussert Y."/>
            <person name="Stocks J."/>
            <person name="Wendawek A."/>
            <person name="Woldeyes F."/>
            <person name="Nichols R.A."/>
            <person name="Borrell J.S."/>
        </authorList>
    </citation>
    <scope>NUCLEOTIDE SEQUENCE [LARGE SCALE GENOMIC DNA]</scope>
    <source>
        <strain evidence="3">cv. Maze</strain>
        <tissue evidence="2">Seeds</tissue>
    </source>
</reference>
<evidence type="ECO:0000313" key="2">
    <source>
        <dbReference type="EMBL" id="KAJ8478250.1"/>
    </source>
</evidence>
<dbReference type="EMBL" id="JAQQAF010000006">
    <property type="protein sequence ID" value="KAJ8478250.1"/>
    <property type="molecule type" value="Genomic_DNA"/>
</dbReference>
<protein>
    <submittedName>
        <fullName evidence="2">Uncharacterized protein</fullName>
    </submittedName>
</protein>
<feature type="region of interest" description="Disordered" evidence="1">
    <location>
        <begin position="1"/>
        <end position="22"/>
    </location>
</feature>
<dbReference type="Proteomes" id="UP001222027">
    <property type="component" value="Unassembled WGS sequence"/>
</dbReference>
<comment type="caution">
    <text evidence="2">The sequence shown here is derived from an EMBL/GenBank/DDBJ whole genome shotgun (WGS) entry which is preliminary data.</text>
</comment>
<proteinExistence type="predicted"/>
<keyword evidence="3" id="KW-1185">Reference proteome</keyword>
<sequence>MREGEAGEDVDRGGNGAVGQRWRAEAEIQKSQPRARRPCRICAVEAADGDEARAAARAGEGCGNDRWRVEPKSEATT</sequence>
<name>A0AAV8PBN3_ENSVE</name>
<feature type="compositionally biased region" description="Basic and acidic residues" evidence="1">
    <location>
        <begin position="63"/>
        <end position="77"/>
    </location>
</feature>
<evidence type="ECO:0000313" key="3">
    <source>
        <dbReference type="Proteomes" id="UP001222027"/>
    </source>
</evidence>
<organism evidence="2 3">
    <name type="scientific">Ensete ventricosum</name>
    <name type="common">Abyssinian banana</name>
    <name type="synonym">Musa ensete</name>
    <dbReference type="NCBI Taxonomy" id="4639"/>
    <lineage>
        <taxon>Eukaryota</taxon>
        <taxon>Viridiplantae</taxon>
        <taxon>Streptophyta</taxon>
        <taxon>Embryophyta</taxon>
        <taxon>Tracheophyta</taxon>
        <taxon>Spermatophyta</taxon>
        <taxon>Magnoliopsida</taxon>
        <taxon>Liliopsida</taxon>
        <taxon>Zingiberales</taxon>
        <taxon>Musaceae</taxon>
        <taxon>Ensete</taxon>
    </lineage>
</organism>
<feature type="compositionally biased region" description="Basic and acidic residues" evidence="1">
    <location>
        <begin position="1"/>
        <end position="12"/>
    </location>
</feature>
<feature type="region of interest" description="Disordered" evidence="1">
    <location>
        <begin position="56"/>
        <end position="77"/>
    </location>
</feature>
<gene>
    <name evidence="2" type="ORF">OPV22_021977</name>
</gene>
<accession>A0AAV8PBN3</accession>
<dbReference type="AlphaFoldDB" id="A0AAV8PBN3"/>